<dbReference type="SUPFAM" id="SSF54427">
    <property type="entry name" value="NTF2-like"/>
    <property type="match status" value="1"/>
</dbReference>
<dbReference type="Gene3D" id="3.10.450.50">
    <property type="match status" value="1"/>
</dbReference>
<protein>
    <submittedName>
        <fullName evidence="3">Nuclear transport factor 2 family protein</fullName>
    </submittedName>
</protein>
<dbReference type="AlphaFoldDB" id="A0A4Q9FET1"/>
<dbReference type="InterPro" id="IPR027843">
    <property type="entry name" value="DUF4440"/>
</dbReference>
<dbReference type="Pfam" id="PF14534">
    <property type="entry name" value="DUF4440"/>
    <property type="match status" value="1"/>
</dbReference>
<keyword evidence="4" id="KW-1185">Reference proteome</keyword>
<dbReference type="EMBL" id="SIRT01000004">
    <property type="protein sequence ID" value="TBN04367.1"/>
    <property type="molecule type" value="Genomic_DNA"/>
</dbReference>
<gene>
    <name evidence="3" type="ORF">EYD45_07040</name>
</gene>
<sequence>MKPLYSFFVCIFLFATHAAKAQNHETLKSINLEVWSSFTKAYETLDFNLFASIHSDSLIRISGNSKHIKNKMEYIEGYKSWWKDASLNQTISFRFLERIQNGEKASERGIYKLTQNAKTSDEKSYYGKFHVIHIKENGVWKILVDYDSNENDSINESSYQSAFAIDDFSKF</sequence>
<proteinExistence type="predicted"/>
<feature type="chain" id="PRO_5020503730" evidence="1">
    <location>
        <begin position="22"/>
        <end position="171"/>
    </location>
</feature>
<reference evidence="3 4" key="1">
    <citation type="submission" date="2019-02" db="EMBL/GenBank/DDBJ databases">
        <title>Hyunsoonleella sp., isolated from marine sediment.</title>
        <authorList>
            <person name="Liu B.-T."/>
        </authorList>
    </citation>
    <scope>NUCLEOTIDE SEQUENCE [LARGE SCALE GENOMIC DNA]</scope>
    <source>
        <strain evidence="3 4">T58</strain>
    </source>
</reference>
<evidence type="ECO:0000259" key="2">
    <source>
        <dbReference type="Pfam" id="PF14534"/>
    </source>
</evidence>
<keyword evidence="1" id="KW-0732">Signal</keyword>
<evidence type="ECO:0000313" key="4">
    <source>
        <dbReference type="Proteomes" id="UP000291142"/>
    </source>
</evidence>
<dbReference type="RefSeq" id="WP_130963837.1">
    <property type="nucleotide sequence ID" value="NZ_SIRT01000004.1"/>
</dbReference>
<dbReference type="InterPro" id="IPR032710">
    <property type="entry name" value="NTF2-like_dom_sf"/>
</dbReference>
<accession>A0A4Q9FET1</accession>
<dbReference type="Proteomes" id="UP000291142">
    <property type="component" value="Unassembled WGS sequence"/>
</dbReference>
<evidence type="ECO:0000256" key="1">
    <source>
        <dbReference type="SAM" id="SignalP"/>
    </source>
</evidence>
<dbReference type="OrthoDB" id="951068at2"/>
<evidence type="ECO:0000313" key="3">
    <source>
        <dbReference type="EMBL" id="TBN04367.1"/>
    </source>
</evidence>
<feature type="signal peptide" evidence="1">
    <location>
        <begin position="1"/>
        <end position="21"/>
    </location>
</feature>
<feature type="domain" description="DUF4440" evidence="2">
    <location>
        <begin position="33"/>
        <end position="142"/>
    </location>
</feature>
<comment type="caution">
    <text evidence="3">The sequence shown here is derived from an EMBL/GenBank/DDBJ whole genome shotgun (WGS) entry which is preliminary data.</text>
</comment>
<name>A0A4Q9FET1_9FLAO</name>
<organism evidence="3 4">
    <name type="scientific">Hyunsoonleella flava</name>
    <dbReference type="NCBI Taxonomy" id="2527939"/>
    <lineage>
        <taxon>Bacteria</taxon>
        <taxon>Pseudomonadati</taxon>
        <taxon>Bacteroidota</taxon>
        <taxon>Flavobacteriia</taxon>
        <taxon>Flavobacteriales</taxon>
        <taxon>Flavobacteriaceae</taxon>
    </lineage>
</organism>